<dbReference type="RefSeq" id="WP_103163060.1">
    <property type="nucleotide sequence ID" value="NZ_MTAH01000044.1"/>
</dbReference>
<dbReference type="Proteomes" id="UP000237274">
    <property type="component" value="Unassembled WGS sequence"/>
</dbReference>
<dbReference type="AlphaFoldDB" id="A0ABD6VIE3"/>
<proteinExistence type="predicted"/>
<dbReference type="InterPro" id="IPR021352">
    <property type="entry name" value="DUF2971"/>
</dbReference>
<comment type="caution">
    <text evidence="1">The sequence shown here is derived from an EMBL/GenBank/DDBJ whole genome shotgun (WGS) entry which is preliminary data.</text>
</comment>
<dbReference type="EMBL" id="MTAO01000035">
    <property type="protein sequence ID" value="POE21943.1"/>
    <property type="molecule type" value="Genomic_DNA"/>
</dbReference>
<name>A0ABD6VIE3_9GAMM</name>
<evidence type="ECO:0008006" key="3">
    <source>
        <dbReference type="Google" id="ProtNLM"/>
    </source>
</evidence>
<reference evidence="1 2" key="1">
    <citation type="submission" date="2017-01" db="EMBL/GenBank/DDBJ databases">
        <title>Comparative Genomics of 38 Pectobacterium strains comprising three species revealed the characteristics of Pectobacterium carotovorum.</title>
        <authorList>
            <person name="Xie H."/>
            <person name="Ma Y."/>
            <person name="Li X."/>
        </authorList>
    </citation>
    <scope>NUCLEOTIDE SEQUENCE [LARGE SCALE GENOMIC DNA]</scope>
    <source>
        <strain evidence="1 2">Q142</strain>
    </source>
</reference>
<evidence type="ECO:0000313" key="2">
    <source>
        <dbReference type="Proteomes" id="UP000237274"/>
    </source>
</evidence>
<evidence type="ECO:0000313" key="1">
    <source>
        <dbReference type="EMBL" id="POE21943.1"/>
    </source>
</evidence>
<organism evidence="1 2">
    <name type="scientific">Pectobacterium odoriferum</name>
    <dbReference type="NCBI Taxonomy" id="78398"/>
    <lineage>
        <taxon>Bacteria</taxon>
        <taxon>Pseudomonadati</taxon>
        <taxon>Pseudomonadota</taxon>
        <taxon>Gammaproteobacteria</taxon>
        <taxon>Enterobacterales</taxon>
        <taxon>Pectobacteriaceae</taxon>
        <taxon>Pectobacterium</taxon>
    </lineage>
</organism>
<protein>
    <recommendedName>
        <fullName evidence="3">DUF2971 domain-containing protein</fullName>
    </recommendedName>
</protein>
<sequence>MKVLYKYMPFRVSFFDDPLLRLTPPSALNDPFDSKPTQLAINKKSDFFFNASRADDDEPDDDELRSFYENDLRYGLEKFGIISLTENHKNLLMWSHYAKDHSGVVIEVSNEHPIFNYHHLTYRQCGVSKQHPIKVEYTNVRPGQDIPDTAIYEYFEYNFYTHFATVKGTPWEYEQEYRYLLTLDEADVGLVRLLKKIEDIQEPRLSVRHVHEDLYKVEYTSPEDRELLKWYLAIHQGRGNICDVILFKRLSRDAIKAIYFGCRVSDDSIKEARNRIIKSGFYSKEITFYKGKESDDLFEISFEEVNFHEKY</sequence>
<accession>A0ABD6VIE3</accession>
<dbReference type="Pfam" id="PF11185">
    <property type="entry name" value="DUF2971"/>
    <property type="match status" value="1"/>
</dbReference>
<gene>
    <name evidence="1" type="ORF">BV926_22670</name>
</gene>